<dbReference type="SUPFAM" id="SSF52799">
    <property type="entry name" value="(Phosphotyrosine protein) phosphatases II"/>
    <property type="match status" value="1"/>
</dbReference>
<evidence type="ECO:0000259" key="1">
    <source>
        <dbReference type="Pfam" id="PF04273"/>
    </source>
</evidence>
<feature type="domain" description="Beta-lactamase hydrolase-like protein phosphatase-like" evidence="1">
    <location>
        <begin position="9"/>
        <end position="109"/>
    </location>
</feature>
<organism evidence="2">
    <name type="scientific">uncultured marine bacterium 561</name>
    <dbReference type="NCBI Taxonomy" id="257396"/>
    <lineage>
        <taxon>Bacteria</taxon>
        <taxon>environmental samples</taxon>
    </lineage>
</organism>
<sequence>MATTPIIQLSETVFVAGQIQPEHMAELSAQGFQHVICNRPDHEVPGQATMDDMAEAAQLAGVNFTRYPIDGANFPGQDLAALTALFDSGDRVLAYCRTGTRCANLWVATRSEADQSAAINVARGIGFDLSLALVWRG</sequence>
<dbReference type="Pfam" id="PF04273">
    <property type="entry name" value="BLH_phosphatase"/>
    <property type="match status" value="1"/>
</dbReference>
<dbReference type="AlphaFoldDB" id="Q6SG92"/>
<dbReference type="GO" id="GO:0016787">
    <property type="term" value="F:hydrolase activity"/>
    <property type="evidence" value="ECO:0007669"/>
    <property type="project" value="InterPro"/>
</dbReference>
<accession>Q6SG92</accession>
<reference evidence="2" key="2">
    <citation type="submission" date="2003-12" db="EMBL/GenBank/DDBJ databases">
        <title>Monterey Bay Coastal Ocean Microbial Observatory environmental clone sequencing.</title>
        <authorList>
            <person name="DeLong E.F."/>
        </authorList>
    </citation>
    <scope>NUCLEOTIDE SEQUENCE</scope>
</reference>
<reference evidence="2" key="1">
    <citation type="submission" date="2003-11" db="EMBL/GenBank/DDBJ databases">
        <authorList>
            <person name="Heidelberg J.F."/>
            <person name="Eisen J.A."/>
            <person name="Nelson W.C."/>
            <person name="DeLong E.F."/>
        </authorList>
    </citation>
    <scope>NUCLEOTIDE SEQUENCE</scope>
</reference>
<dbReference type="InterPro" id="IPR005939">
    <property type="entry name" value="BLH_phosphatase-like"/>
</dbReference>
<dbReference type="NCBIfam" id="TIGR01244">
    <property type="entry name" value="TIGR01244 family sulfur transferase"/>
    <property type="match status" value="1"/>
</dbReference>
<protein>
    <recommendedName>
        <fullName evidence="1">Beta-lactamase hydrolase-like protein phosphatase-like domain-containing protein</fullName>
    </recommendedName>
</protein>
<name>Q6SG92_9BACT</name>
<evidence type="ECO:0000313" key="2">
    <source>
        <dbReference type="EMBL" id="AAR37970.1"/>
    </source>
</evidence>
<dbReference type="Gene3D" id="3.90.190.10">
    <property type="entry name" value="Protein tyrosine phosphatase superfamily"/>
    <property type="match status" value="1"/>
</dbReference>
<dbReference type="InterPro" id="IPR029021">
    <property type="entry name" value="Prot-tyrosine_phosphatase-like"/>
</dbReference>
<dbReference type="EMBL" id="AY458643">
    <property type="protein sequence ID" value="AAR37970.1"/>
    <property type="molecule type" value="Genomic_DNA"/>
</dbReference>
<proteinExistence type="predicted"/>
<gene>
    <name evidence="2" type="ORF">MBMO_EBAC000-47H08.49</name>
</gene>